<dbReference type="PANTHER" id="PTHR41709:SF2">
    <property type="entry name" value="CIRCADIAN CLOCK PROTEIN KAIB2"/>
    <property type="match status" value="1"/>
</dbReference>
<accession>A0A7Z9DY79</accession>
<protein>
    <submittedName>
        <fullName evidence="2">KaiB</fullName>
    </submittedName>
</protein>
<proteinExistence type="predicted"/>
<dbReference type="SUPFAM" id="SSF52833">
    <property type="entry name" value="Thioredoxin-like"/>
    <property type="match status" value="1"/>
</dbReference>
<dbReference type="SMART" id="SM01248">
    <property type="entry name" value="KaiB"/>
    <property type="match status" value="1"/>
</dbReference>
<dbReference type="Pfam" id="PF07689">
    <property type="entry name" value="KaiB"/>
    <property type="match status" value="1"/>
</dbReference>
<dbReference type="GO" id="GO:0048511">
    <property type="term" value="P:rhythmic process"/>
    <property type="evidence" value="ECO:0007669"/>
    <property type="project" value="InterPro"/>
</dbReference>
<organism evidence="2 3">
    <name type="scientific">Planktothrix serta PCC 8927</name>
    <dbReference type="NCBI Taxonomy" id="671068"/>
    <lineage>
        <taxon>Bacteria</taxon>
        <taxon>Bacillati</taxon>
        <taxon>Cyanobacteriota</taxon>
        <taxon>Cyanophyceae</taxon>
        <taxon>Oscillatoriophycideae</taxon>
        <taxon>Oscillatoriales</taxon>
        <taxon>Microcoleaceae</taxon>
        <taxon>Planktothrix</taxon>
    </lineage>
</organism>
<sequence>MVRNAVLNLVQSTVNHLFKAIALFTPGGDLVYCIDPNKQRRWHSHLCTYLQEILSLPEPPHFLIPCYTATYDRWVDPQTQQIQFSAEAYPPVLQYQTLLNTIFDTGDLIWQPATGSEEFCNPLIIATYYDQFPELWENHDLIVEVKKNDLSHDSTTPENLSELRSPNFQLNLSPEPEFLENQGFVLRLFVSGHSLVTEKTLQTLHQLLERSIGHPYTLKVIDVLKHPDLAEADQISATPTLVKVWPKPVRRIVGELNNVDIILRLLGNPVDTLPL</sequence>
<dbReference type="AlphaFoldDB" id="A0A7Z9DY79"/>
<dbReference type="PANTHER" id="PTHR41709">
    <property type="entry name" value="KAIB-LIKE PROTEIN 1"/>
    <property type="match status" value="1"/>
</dbReference>
<dbReference type="Proteomes" id="UP000184550">
    <property type="component" value="Unassembled WGS sequence"/>
</dbReference>
<reference evidence="2" key="1">
    <citation type="submission" date="2019-10" db="EMBL/GenBank/DDBJ databases">
        <authorList>
            <consortium name="Genoscope - CEA"/>
            <person name="William W."/>
        </authorList>
    </citation>
    <scope>NUCLEOTIDE SEQUENCE [LARGE SCALE GENOMIC DNA]</scope>
    <source>
        <strain evidence="2">BBR_PRJEB10992</strain>
    </source>
</reference>
<dbReference type="CDD" id="cd02978">
    <property type="entry name" value="KaiB_like"/>
    <property type="match status" value="1"/>
</dbReference>
<name>A0A7Z9DY79_9CYAN</name>
<gene>
    <name evidence="2" type="ORF">PL8927_480036</name>
</gene>
<comment type="caution">
    <text evidence="2">The sequence shown here is derived from an EMBL/GenBank/DDBJ whole genome shotgun (WGS) entry which is preliminary data.</text>
</comment>
<dbReference type="InterPro" id="IPR036249">
    <property type="entry name" value="Thioredoxin-like_sf"/>
</dbReference>
<evidence type="ECO:0000259" key="1">
    <source>
        <dbReference type="SMART" id="SM01248"/>
    </source>
</evidence>
<evidence type="ECO:0000313" key="2">
    <source>
        <dbReference type="EMBL" id="VXD15458.1"/>
    </source>
</evidence>
<dbReference type="InterPro" id="IPR011649">
    <property type="entry name" value="KaiB_domain"/>
</dbReference>
<feature type="domain" description="KaiB" evidence="1">
    <location>
        <begin position="187"/>
        <end position="268"/>
    </location>
</feature>
<dbReference type="EMBL" id="CZCU02000122">
    <property type="protein sequence ID" value="VXD15458.1"/>
    <property type="molecule type" value="Genomic_DNA"/>
</dbReference>
<keyword evidence="3" id="KW-1185">Reference proteome</keyword>
<dbReference type="InterPro" id="IPR039022">
    <property type="entry name" value="KaiB-like"/>
</dbReference>
<evidence type="ECO:0000313" key="3">
    <source>
        <dbReference type="Proteomes" id="UP000184550"/>
    </source>
</evidence>
<dbReference type="Gene3D" id="3.40.30.10">
    <property type="entry name" value="Glutaredoxin"/>
    <property type="match status" value="1"/>
</dbReference>